<sequence>MMKHKGFFLASLLLLTACDEPGGKRAFMRECTSGGNTALCDCAWGKLVQRYGQDWGNTPRIFTSPDFIAYTGRAAAECMAE</sequence>
<comment type="caution">
    <text evidence="1">The sequence shown here is derived from an EMBL/GenBank/DDBJ whole genome shotgun (WGS) entry which is preliminary data.</text>
</comment>
<dbReference type="PROSITE" id="PS51257">
    <property type="entry name" value="PROKAR_LIPOPROTEIN"/>
    <property type="match status" value="1"/>
</dbReference>
<gene>
    <name evidence="1" type="ORF">EpCFBP13511_04730</name>
</gene>
<evidence type="ECO:0000313" key="1">
    <source>
        <dbReference type="EMBL" id="TKJ93872.1"/>
    </source>
</evidence>
<evidence type="ECO:0008006" key="3">
    <source>
        <dbReference type="Google" id="ProtNLM"/>
    </source>
</evidence>
<organism evidence="1 2">
    <name type="scientific">Erwinia persicina</name>
    <dbReference type="NCBI Taxonomy" id="55211"/>
    <lineage>
        <taxon>Bacteria</taxon>
        <taxon>Pseudomonadati</taxon>
        <taxon>Pseudomonadota</taxon>
        <taxon>Gammaproteobacteria</taxon>
        <taxon>Enterobacterales</taxon>
        <taxon>Erwiniaceae</taxon>
        <taxon>Erwinia</taxon>
    </lineage>
</organism>
<dbReference type="Proteomes" id="UP000306393">
    <property type="component" value="Unassembled WGS sequence"/>
</dbReference>
<reference evidence="1 2" key="1">
    <citation type="journal article" date="2019" name="Sci. Rep.">
        <title>Differences in resource use lead to coexistence of seed-transmitted microbial populations.</title>
        <authorList>
            <person name="Torres-Cortes G."/>
            <person name="Garcia B.J."/>
            <person name="Compant S."/>
            <person name="Rezki S."/>
            <person name="Jones P."/>
            <person name="Preveaux A."/>
            <person name="Briand M."/>
            <person name="Roulet A."/>
            <person name="Bouchez O."/>
            <person name="Jacobson D."/>
            <person name="Barret M."/>
        </authorList>
    </citation>
    <scope>NUCLEOTIDE SEQUENCE [LARGE SCALE GENOMIC DNA]</scope>
    <source>
        <strain evidence="1 2">CFBP13511</strain>
    </source>
</reference>
<name>A0A4U3FL01_9GAMM</name>
<dbReference type="EMBL" id="QGAC01000003">
    <property type="protein sequence ID" value="TKJ93872.1"/>
    <property type="molecule type" value="Genomic_DNA"/>
</dbReference>
<accession>A0A4U3FL01</accession>
<proteinExistence type="predicted"/>
<protein>
    <recommendedName>
        <fullName evidence="3">Lipoprotein</fullName>
    </recommendedName>
</protein>
<dbReference type="AlphaFoldDB" id="A0A4U3FL01"/>
<evidence type="ECO:0000313" key="2">
    <source>
        <dbReference type="Proteomes" id="UP000306393"/>
    </source>
</evidence>